<evidence type="ECO:0000256" key="2">
    <source>
        <dbReference type="ARBA" id="ARBA00023136"/>
    </source>
</evidence>
<dbReference type="InterPro" id="IPR001775">
    <property type="entry name" value="GspD/PilQ"/>
</dbReference>
<organism evidence="6 7">
    <name type="scientific">Candidatus Magnetobacterium bavaricum</name>
    <dbReference type="NCBI Taxonomy" id="29290"/>
    <lineage>
        <taxon>Bacteria</taxon>
        <taxon>Pseudomonadati</taxon>
        <taxon>Nitrospirota</taxon>
        <taxon>Thermodesulfovibrionia</taxon>
        <taxon>Thermodesulfovibrionales</taxon>
        <taxon>Candidatus Magnetobacteriaceae</taxon>
        <taxon>Candidatus Magnetobacterium</taxon>
    </lineage>
</organism>
<dbReference type="InterPro" id="IPR004846">
    <property type="entry name" value="T2SS/T3SS_dom"/>
</dbReference>
<dbReference type="PRINTS" id="PR00811">
    <property type="entry name" value="BCTERIALGSPD"/>
</dbReference>
<feature type="region of interest" description="Disordered" evidence="4">
    <location>
        <begin position="561"/>
        <end position="607"/>
    </location>
</feature>
<dbReference type="Gene3D" id="3.30.1370.120">
    <property type="match status" value="1"/>
</dbReference>
<dbReference type="GO" id="GO:0009306">
    <property type="term" value="P:protein secretion"/>
    <property type="evidence" value="ECO:0007669"/>
    <property type="project" value="InterPro"/>
</dbReference>
<name>A0A0F3GYQ7_9BACT</name>
<dbReference type="EMBL" id="LACI01000361">
    <property type="protein sequence ID" value="KJU87015.1"/>
    <property type="molecule type" value="Genomic_DNA"/>
</dbReference>
<feature type="compositionally biased region" description="Basic and acidic residues" evidence="4">
    <location>
        <begin position="585"/>
        <end position="605"/>
    </location>
</feature>
<dbReference type="InterPro" id="IPR051808">
    <property type="entry name" value="Type_IV_pilus_biogenesis"/>
</dbReference>
<sequence length="909" mass="99332">MEMLGRPMKMYKGKELILSVSLFVMMMAYGCSSTGGLNGGVKPDLQERDGVTQADAKGPNFLKSIDIEDYMVRLEAEKGFEYWLAPPSDPFKIVATLKAVEPGVYRDRIISGKEGIGEVVLQPSVADGTLNVEITLTSPFEIVHKLTGNVLTIGMRKEPVESNKVADAGSAPNSSKDWVAIKPEEVPQVKSHDSHDGQPMDGQLPATAIDKAMESHPAPVEDSSVREAKNIIGVSFKREKDAVKVIIQGDGTLKVRTGDGTLDSRTADLAVSDKIIIDINDVRIAAKLPREVAQPLKALNWEQSKDGVRMVLELQKEILHGVLTVDDTIIVSMMVPDTVKGASTLDASTLDAAKTDTKTKVVGKNVYSTNTNDTIMPENSKTRESERASKTDAKKEGIVEIQEGTDYGIEGCAKKLACGTQNKISINLQNAPLPAVLRFLAEESGCDIMVDEDIKGSVTLQIKNAAWINVLTLLQRVHKLGCEVAGNIIRIGKWDTLRENRKAEIKAKEEDDAETKRMLEFKQHEEKAKLELSKLKHMECRLQYVPAEDIEKGIKGVVDKKPALKDDGPPRTGGLYGDGLPGDKQAAEELKKKQEAEDKAKKEDNSGALVRMSNRGKTYKNDVENIIIVEDAEPFLKSIKRFVQAMDKPKQQVLIEAKIVEINSNIQDSFGINWGFFSKSFDKTGAIGVGQGAGVTGQTYLSDMPSAVFDLGRGVALGFIDAKRTLGLDLRLQAMENSSNGKVLTSPRLLTVNNEQAKITQGQQIPYPVMNPQGVVSAAFKPVSVSITITPKITPGKLVNLSVDITKEDLIDFVSIGGSQTPRTAMLTETTKVVVKDGETLVLGGMFKQNILQAEEGMTGLKDIPILGWLFKTDSRTNTESEYLIFITPRIVQREYGNESTECHISELP</sequence>
<dbReference type="GO" id="GO:0016020">
    <property type="term" value="C:membrane"/>
    <property type="evidence" value="ECO:0007669"/>
    <property type="project" value="UniProtKB-SubCell"/>
</dbReference>
<evidence type="ECO:0000313" key="7">
    <source>
        <dbReference type="Proteomes" id="UP000033423"/>
    </source>
</evidence>
<dbReference type="PROSITE" id="PS51257">
    <property type="entry name" value="PROKAR_LIPOPROTEIN"/>
    <property type="match status" value="1"/>
</dbReference>
<dbReference type="PANTHER" id="PTHR30604">
    <property type="entry name" value="PROTEIN TRANSPORT PROTEIN HOFQ"/>
    <property type="match status" value="1"/>
</dbReference>
<dbReference type="AlphaFoldDB" id="A0A0F3GYQ7"/>
<evidence type="ECO:0000256" key="4">
    <source>
        <dbReference type="SAM" id="MobiDB-lite"/>
    </source>
</evidence>
<protein>
    <submittedName>
        <fullName evidence="6">Secreted protein containing Type II and III secretion system domain protein</fullName>
    </submittedName>
</protein>
<dbReference type="PANTHER" id="PTHR30604:SF1">
    <property type="entry name" value="DNA UTILIZATION PROTEIN HOFQ"/>
    <property type="match status" value="1"/>
</dbReference>
<dbReference type="PATRIC" id="fig|29290.4.peg.1042"/>
<feature type="region of interest" description="Disordered" evidence="4">
    <location>
        <begin position="370"/>
        <end position="394"/>
    </location>
</feature>
<evidence type="ECO:0000259" key="5">
    <source>
        <dbReference type="Pfam" id="PF00263"/>
    </source>
</evidence>
<evidence type="ECO:0000256" key="1">
    <source>
        <dbReference type="ARBA" id="ARBA00004370"/>
    </source>
</evidence>
<evidence type="ECO:0000256" key="3">
    <source>
        <dbReference type="RuleBase" id="RU004003"/>
    </source>
</evidence>
<keyword evidence="7" id="KW-1185">Reference proteome</keyword>
<feature type="compositionally biased region" description="Basic and acidic residues" evidence="4">
    <location>
        <begin position="380"/>
        <end position="394"/>
    </location>
</feature>
<accession>A0A0F3GYQ7</accession>
<dbReference type="Pfam" id="PF00263">
    <property type="entry name" value="Secretin"/>
    <property type="match status" value="1"/>
</dbReference>
<evidence type="ECO:0000313" key="6">
    <source>
        <dbReference type="EMBL" id="KJU87015.1"/>
    </source>
</evidence>
<comment type="caution">
    <text evidence="6">The sequence shown here is derived from an EMBL/GenBank/DDBJ whole genome shotgun (WGS) entry which is preliminary data.</text>
</comment>
<keyword evidence="2" id="KW-0472">Membrane</keyword>
<proteinExistence type="inferred from homology"/>
<feature type="domain" description="Type II/III secretion system secretin-like" evidence="5">
    <location>
        <begin position="734"/>
        <end position="893"/>
    </location>
</feature>
<dbReference type="Proteomes" id="UP000033423">
    <property type="component" value="Unassembled WGS sequence"/>
</dbReference>
<dbReference type="Gene3D" id="3.30.1370.130">
    <property type="match status" value="1"/>
</dbReference>
<gene>
    <name evidence="6" type="ORF">MBAV_000790</name>
</gene>
<feature type="compositionally biased region" description="Polar residues" evidence="4">
    <location>
        <begin position="370"/>
        <end position="379"/>
    </location>
</feature>
<reference evidence="6 7" key="1">
    <citation type="submission" date="2015-02" db="EMBL/GenBank/DDBJ databases">
        <title>Single-cell genomics of uncultivated deep-branching MTB reveals a conserved set of magnetosome genes.</title>
        <authorList>
            <person name="Kolinko S."/>
            <person name="Richter M."/>
            <person name="Glockner F.O."/>
            <person name="Brachmann A."/>
            <person name="Schuler D."/>
        </authorList>
    </citation>
    <scope>NUCLEOTIDE SEQUENCE [LARGE SCALE GENOMIC DNA]</scope>
    <source>
        <strain evidence="6">TM-1</strain>
    </source>
</reference>
<dbReference type="InterPro" id="IPR038591">
    <property type="entry name" value="NolW-like_sf"/>
</dbReference>
<comment type="similarity">
    <text evidence="3">Belongs to the bacterial secretin family.</text>
</comment>
<comment type="subcellular location">
    <subcellularLocation>
        <location evidence="1">Membrane</location>
    </subcellularLocation>
</comment>